<evidence type="ECO:0000256" key="4">
    <source>
        <dbReference type="ARBA" id="ARBA00022825"/>
    </source>
</evidence>
<accession>A0ABY6HK44</accession>
<feature type="domain" description="PDZ" evidence="7">
    <location>
        <begin position="100"/>
        <end position="169"/>
    </location>
</feature>
<dbReference type="Gene3D" id="3.30.750.44">
    <property type="match status" value="1"/>
</dbReference>
<dbReference type="InterPro" id="IPR001478">
    <property type="entry name" value="PDZ"/>
</dbReference>
<gene>
    <name evidence="8" type="ORF">LNN31_04960</name>
</gene>
<dbReference type="InterPro" id="IPR005151">
    <property type="entry name" value="Tail-specific_protease"/>
</dbReference>
<dbReference type="PANTHER" id="PTHR32060:SF30">
    <property type="entry name" value="CARBOXY-TERMINAL PROCESSING PROTEASE CTPA"/>
    <property type="match status" value="1"/>
</dbReference>
<keyword evidence="6" id="KW-0812">Transmembrane</keyword>
<organism evidence="8 9">
    <name type="scientific">Acetobacterium wieringae</name>
    <dbReference type="NCBI Taxonomy" id="52694"/>
    <lineage>
        <taxon>Bacteria</taxon>
        <taxon>Bacillati</taxon>
        <taxon>Bacillota</taxon>
        <taxon>Clostridia</taxon>
        <taxon>Eubacteriales</taxon>
        <taxon>Eubacteriaceae</taxon>
        <taxon>Acetobacterium</taxon>
    </lineage>
</organism>
<dbReference type="SUPFAM" id="SSF52096">
    <property type="entry name" value="ClpP/crotonase"/>
    <property type="match status" value="1"/>
</dbReference>
<dbReference type="NCBIfam" id="TIGR00225">
    <property type="entry name" value="prc"/>
    <property type="match status" value="1"/>
</dbReference>
<evidence type="ECO:0000256" key="3">
    <source>
        <dbReference type="ARBA" id="ARBA00022801"/>
    </source>
</evidence>
<feature type="transmembrane region" description="Helical" evidence="6">
    <location>
        <begin position="12"/>
        <end position="35"/>
    </location>
</feature>
<keyword evidence="6" id="KW-1133">Transmembrane helix</keyword>
<dbReference type="PROSITE" id="PS50106">
    <property type="entry name" value="PDZ"/>
    <property type="match status" value="1"/>
</dbReference>
<dbReference type="SUPFAM" id="SSF50156">
    <property type="entry name" value="PDZ domain-like"/>
    <property type="match status" value="1"/>
</dbReference>
<keyword evidence="4 5" id="KW-0720">Serine protease</keyword>
<dbReference type="SMART" id="SM00245">
    <property type="entry name" value="TSPc"/>
    <property type="match status" value="1"/>
</dbReference>
<dbReference type="SMART" id="SM00228">
    <property type="entry name" value="PDZ"/>
    <property type="match status" value="1"/>
</dbReference>
<dbReference type="InterPro" id="IPR036034">
    <property type="entry name" value="PDZ_sf"/>
</dbReference>
<dbReference type="CDD" id="cd06782">
    <property type="entry name" value="cpPDZ_CPP-like"/>
    <property type="match status" value="1"/>
</dbReference>
<dbReference type="Pfam" id="PF22694">
    <property type="entry name" value="CtpB_N-like"/>
    <property type="match status" value="1"/>
</dbReference>
<evidence type="ECO:0000259" key="7">
    <source>
        <dbReference type="PROSITE" id="PS50106"/>
    </source>
</evidence>
<dbReference type="InterPro" id="IPR004447">
    <property type="entry name" value="Peptidase_S41A"/>
</dbReference>
<evidence type="ECO:0000256" key="1">
    <source>
        <dbReference type="ARBA" id="ARBA00009179"/>
    </source>
</evidence>
<keyword evidence="6" id="KW-0472">Membrane</keyword>
<name>A0ABY6HK44_9FIRM</name>
<dbReference type="InterPro" id="IPR041489">
    <property type="entry name" value="PDZ_6"/>
</dbReference>
<keyword evidence="3 5" id="KW-0378">Hydrolase</keyword>
<dbReference type="InterPro" id="IPR055210">
    <property type="entry name" value="CtpA/B_N"/>
</dbReference>
<evidence type="ECO:0000313" key="8">
    <source>
        <dbReference type="EMBL" id="UYO63784.1"/>
    </source>
</evidence>
<proteinExistence type="inferred from homology"/>
<dbReference type="Proteomes" id="UP001163550">
    <property type="component" value="Chromosome"/>
</dbReference>
<dbReference type="RefSeq" id="WP_228882324.1">
    <property type="nucleotide sequence ID" value="NZ_CABIIK010000045.1"/>
</dbReference>
<dbReference type="EMBL" id="CP087994">
    <property type="protein sequence ID" value="UYO63784.1"/>
    <property type="molecule type" value="Genomic_DNA"/>
</dbReference>
<keyword evidence="2 5" id="KW-0645">Protease</keyword>
<sequence>MENKSKKTKLIVVIVVLIITNIITFTVATTGNYLIGNKLIVTVDSSETAAGIKKLLALKEQIGLEYYKDVDNTTLIDGAIKGMFDSLGDPYSSYFTSEEFKKYMESATGVYEGIGVVVTEDDQGVTYVIAPQKGTPADQAGIKTGDKIIKVDGEDVSTIGSDAVVAKVKGPADTTVNITLLRGEEVIDMQLVRKTIEAKTVESRVIGDKGYIQISEFTDKTADDFEAQLSELLAQNITGLVIDLRSNPGGGVKEAVEIADRILGETMVVYTVDKNGNKTEYTSDGEEQLSLPMVVLVDGGSASSAEILAGALQDTGAAQLVGTKTFGKGIVQEIISLTDGGGFKVTNSEYFTPNGNNIHEKGLEPNIVIEATDFMKNNFFTDEEDVQLQKALQVLSGTN</sequence>
<dbReference type="Gene3D" id="3.90.226.10">
    <property type="entry name" value="2-enoyl-CoA Hydratase, Chain A, domain 1"/>
    <property type="match status" value="1"/>
</dbReference>
<reference evidence="8" key="1">
    <citation type="submission" date="2021-11" db="EMBL/GenBank/DDBJ databases">
        <title>Isoprene-degrading acetogen.</title>
        <authorList>
            <person name="Yang Y."/>
            <person name="Jin H."/>
            <person name="Yan J."/>
        </authorList>
    </citation>
    <scope>NUCLEOTIDE SEQUENCE</scope>
    <source>
        <strain evidence="8">Berkeley</strain>
    </source>
</reference>
<evidence type="ECO:0000313" key="9">
    <source>
        <dbReference type="Proteomes" id="UP001163550"/>
    </source>
</evidence>
<dbReference type="InterPro" id="IPR029045">
    <property type="entry name" value="ClpP/crotonase-like_dom_sf"/>
</dbReference>
<evidence type="ECO:0000256" key="6">
    <source>
        <dbReference type="SAM" id="Phobius"/>
    </source>
</evidence>
<dbReference type="CDD" id="cd07560">
    <property type="entry name" value="Peptidase_S41_CPP"/>
    <property type="match status" value="1"/>
</dbReference>
<dbReference type="Gene3D" id="2.30.42.10">
    <property type="match status" value="1"/>
</dbReference>
<dbReference type="Pfam" id="PF17820">
    <property type="entry name" value="PDZ_6"/>
    <property type="match status" value="1"/>
</dbReference>
<dbReference type="Pfam" id="PF03572">
    <property type="entry name" value="Peptidase_S41"/>
    <property type="match status" value="1"/>
</dbReference>
<evidence type="ECO:0000256" key="5">
    <source>
        <dbReference type="RuleBase" id="RU004404"/>
    </source>
</evidence>
<comment type="similarity">
    <text evidence="1 5">Belongs to the peptidase S41A family.</text>
</comment>
<keyword evidence="9" id="KW-1185">Reference proteome</keyword>
<evidence type="ECO:0000256" key="2">
    <source>
        <dbReference type="ARBA" id="ARBA00022670"/>
    </source>
</evidence>
<protein>
    <submittedName>
        <fullName evidence="8">S41 family peptidase</fullName>
    </submittedName>
</protein>
<dbReference type="PANTHER" id="PTHR32060">
    <property type="entry name" value="TAIL-SPECIFIC PROTEASE"/>
    <property type="match status" value="1"/>
</dbReference>